<name>A0A8X8XV00_SALSN</name>
<reference evidence="8" key="2">
    <citation type="submission" date="2020-08" db="EMBL/GenBank/DDBJ databases">
        <title>Plant Genome Project.</title>
        <authorList>
            <person name="Zhang R.-G."/>
        </authorList>
    </citation>
    <scope>NUCLEOTIDE SEQUENCE</scope>
    <source>
        <strain evidence="8">Huo1</strain>
        <tissue evidence="8">Leaf</tissue>
    </source>
</reference>
<organism evidence="8">
    <name type="scientific">Salvia splendens</name>
    <name type="common">Scarlet sage</name>
    <dbReference type="NCBI Taxonomy" id="180675"/>
    <lineage>
        <taxon>Eukaryota</taxon>
        <taxon>Viridiplantae</taxon>
        <taxon>Streptophyta</taxon>
        <taxon>Embryophyta</taxon>
        <taxon>Tracheophyta</taxon>
        <taxon>Spermatophyta</taxon>
        <taxon>Magnoliopsida</taxon>
        <taxon>eudicotyledons</taxon>
        <taxon>Gunneridae</taxon>
        <taxon>Pentapetalae</taxon>
        <taxon>asterids</taxon>
        <taxon>lamiids</taxon>
        <taxon>Lamiales</taxon>
        <taxon>Lamiaceae</taxon>
        <taxon>Nepetoideae</taxon>
        <taxon>Mentheae</taxon>
        <taxon>Salviinae</taxon>
        <taxon>Salvia</taxon>
        <taxon>Salvia subgen. Calosphace</taxon>
        <taxon>core Calosphace</taxon>
    </lineage>
</organism>
<evidence type="ECO:0000256" key="2">
    <source>
        <dbReference type="ARBA" id="ARBA00022741"/>
    </source>
</evidence>
<dbReference type="Proteomes" id="UP000298416">
    <property type="component" value="Unassembled WGS sequence"/>
</dbReference>
<dbReference type="AlphaFoldDB" id="A0A8X8XV00"/>
<protein>
    <recommendedName>
        <fullName evidence="7">Protein kinase domain-containing protein</fullName>
    </recommendedName>
</protein>
<dbReference type="PANTHER" id="PTHR48011:SF4">
    <property type="entry name" value="MITOGEN-ACTIVATED PROTEIN KINASE KINASE KINASE 19"/>
    <property type="match status" value="1"/>
</dbReference>
<evidence type="ECO:0000313" key="9">
    <source>
        <dbReference type="Proteomes" id="UP000298416"/>
    </source>
</evidence>
<keyword evidence="1" id="KW-0808">Transferase</keyword>
<evidence type="ECO:0000256" key="1">
    <source>
        <dbReference type="ARBA" id="ARBA00022679"/>
    </source>
</evidence>
<accession>A0A8X8XV00</accession>
<evidence type="ECO:0000313" key="8">
    <source>
        <dbReference type="EMBL" id="KAG6419569.1"/>
    </source>
</evidence>
<comment type="similarity">
    <text evidence="6">Belongs to the protein kinase superfamily.</text>
</comment>
<dbReference type="OrthoDB" id="275301at2759"/>
<evidence type="ECO:0000256" key="4">
    <source>
        <dbReference type="ARBA" id="ARBA00022840"/>
    </source>
</evidence>
<evidence type="ECO:0000256" key="5">
    <source>
        <dbReference type="PROSITE-ProRule" id="PRU10141"/>
    </source>
</evidence>
<dbReference type="Gene3D" id="1.10.510.10">
    <property type="entry name" value="Transferase(Phosphotransferase) domain 1"/>
    <property type="match status" value="1"/>
</dbReference>
<dbReference type="SMART" id="SM00220">
    <property type="entry name" value="S_TKc"/>
    <property type="match status" value="1"/>
</dbReference>
<dbReference type="GO" id="GO:0005524">
    <property type="term" value="F:ATP binding"/>
    <property type="evidence" value="ECO:0007669"/>
    <property type="project" value="UniProtKB-UniRule"/>
</dbReference>
<dbReference type="PANTHER" id="PTHR48011">
    <property type="entry name" value="CCR4-NOT TRANSCRIPTIONAL COMPLEX SUBUNIT CAF120-RELATED"/>
    <property type="match status" value="1"/>
</dbReference>
<evidence type="ECO:0000259" key="7">
    <source>
        <dbReference type="PROSITE" id="PS50011"/>
    </source>
</evidence>
<dbReference type="PROSITE" id="PS00107">
    <property type="entry name" value="PROTEIN_KINASE_ATP"/>
    <property type="match status" value="1"/>
</dbReference>
<keyword evidence="4 5" id="KW-0067">ATP-binding</keyword>
<dbReference type="PROSITE" id="PS51257">
    <property type="entry name" value="PROKAR_LIPOPROTEIN"/>
    <property type="match status" value="1"/>
</dbReference>
<dbReference type="Pfam" id="PF00069">
    <property type="entry name" value="Pkinase"/>
    <property type="match status" value="1"/>
</dbReference>
<evidence type="ECO:0000256" key="6">
    <source>
        <dbReference type="RuleBase" id="RU000304"/>
    </source>
</evidence>
<dbReference type="CDD" id="cd06606">
    <property type="entry name" value="STKc_MAPKKK"/>
    <property type="match status" value="1"/>
</dbReference>
<feature type="domain" description="Protein kinase" evidence="7">
    <location>
        <begin position="3"/>
        <end position="248"/>
    </location>
</feature>
<sequence length="336" mass="36924">MDWTRGHIIGHGASAAVSIAVSCLSGDVFAVKSVELSRYESVQREQKILSGLNSPHIIGYRGFDISVENSAAVFNLMIEHAPDGSLSDAIRRGGGRLPEPAIRRYTQGITKGLDYLHSRGIVHCDIKGSNVLLVGGAAKIADFGCAKARTESAIGGTPLFMAPEAARGEEQGFAADVWALGCTVIEMAAGRAPWPNAPETLRRIAFSGKAPEFPASLSEIGKDFLSKCLRVDPRERWTAEELLRHPFLGDIREEKLAGDSDSPTSILDRGIWSSVEESSHDSTEMNFAEFYELCKNSRSEEWDWTERWMTIRDGESVDFGSESRFQCEEQSFFLLS</sequence>
<evidence type="ECO:0000256" key="3">
    <source>
        <dbReference type="ARBA" id="ARBA00022777"/>
    </source>
</evidence>
<dbReference type="PROSITE" id="PS50011">
    <property type="entry name" value="PROTEIN_KINASE_DOM"/>
    <property type="match status" value="1"/>
</dbReference>
<reference evidence="8" key="1">
    <citation type="submission" date="2018-01" db="EMBL/GenBank/DDBJ databases">
        <authorList>
            <person name="Mao J.F."/>
        </authorList>
    </citation>
    <scope>NUCLEOTIDE SEQUENCE</scope>
    <source>
        <strain evidence="8">Huo1</strain>
        <tissue evidence="8">Leaf</tissue>
    </source>
</reference>
<dbReference type="InterPro" id="IPR000719">
    <property type="entry name" value="Prot_kinase_dom"/>
</dbReference>
<dbReference type="InterPro" id="IPR011009">
    <property type="entry name" value="Kinase-like_dom_sf"/>
</dbReference>
<dbReference type="PROSITE" id="PS00108">
    <property type="entry name" value="PROTEIN_KINASE_ST"/>
    <property type="match status" value="1"/>
</dbReference>
<proteinExistence type="inferred from homology"/>
<dbReference type="SUPFAM" id="SSF56112">
    <property type="entry name" value="Protein kinase-like (PK-like)"/>
    <property type="match status" value="1"/>
</dbReference>
<comment type="caution">
    <text evidence="8">The sequence shown here is derived from an EMBL/GenBank/DDBJ whole genome shotgun (WGS) entry which is preliminary data.</text>
</comment>
<keyword evidence="2 5" id="KW-0547">Nucleotide-binding</keyword>
<dbReference type="GO" id="GO:0004674">
    <property type="term" value="F:protein serine/threonine kinase activity"/>
    <property type="evidence" value="ECO:0007669"/>
    <property type="project" value="UniProtKB-KW"/>
</dbReference>
<gene>
    <name evidence="8" type="ORF">SASPL_121791</name>
</gene>
<dbReference type="InterPro" id="IPR008271">
    <property type="entry name" value="Ser/Thr_kinase_AS"/>
</dbReference>
<dbReference type="InterPro" id="IPR017441">
    <property type="entry name" value="Protein_kinase_ATP_BS"/>
</dbReference>
<keyword evidence="3" id="KW-0418">Kinase</keyword>
<keyword evidence="9" id="KW-1185">Reference proteome</keyword>
<dbReference type="EMBL" id="PNBA02000007">
    <property type="protein sequence ID" value="KAG6419569.1"/>
    <property type="molecule type" value="Genomic_DNA"/>
</dbReference>
<keyword evidence="6" id="KW-0723">Serine/threonine-protein kinase</keyword>
<feature type="binding site" evidence="5">
    <location>
        <position position="32"/>
    </location>
    <ligand>
        <name>ATP</name>
        <dbReference type="ChEBI" id="CHEBI:30616"/>
    </ligand>
</feature>
<dbReference type="GO" id="GO:0007165">
    <property type="term" value="P:signal transduction"/>
    <property type="evidence" value="ECO:0007669"/>
    <property type="project" value="TreeGrafter"/>
</dbReference>
<dbReference type="InterPro" id="IPR052751">
    <property type="entry name" value="Plant_MAPKKK"/>
</dbReference>